<dbReference type="AlphaFoldDB" id="A0A917DUM6"/>
<accession>A0A917DUM6</accession>
<proteinExistence type="predicted"/>
<dbReference type="Pfam" id="PF13479">
    <property type="entry name" value="AAA_24"/>
    <property type="match status" value="1"/>
</dbReference>
<name>A0A917DUM6_9BACT</name>
<evidence type="ECO:0008006" key="3">
    <source>
        <dbReference type="Google" id="ProtNLM"/>
    </source>
</evidence>
<keyword evidence="2" id="KW-1185">Reference proteome</keyword>
<gene>
    <name evidence="1" type="ORF">GCM10011514_35610</name>
</gene>
<organism evidence="1 2">
    <name type="scientific">Emticicia aquatilis</name>
    <dbReference type="NCBI Taxonomy" id="1537369"/>
    <lineage>
        <taxon>Bacteria</taxon>
        <taxon>Pseudomonadati</taxon>
        <taxon>Bacteroidota</taxon>
        <taxon>Cytophagia</taxon>
        <taxon>Cytophagales</taxon>
        <taxon>Leadbetterellaceae</taxon>
        <taxon>Emticicia</taxon>
    </lineage>
</organism>
<reference evidence="1" key="2">
    <citation type="submission" date="2020-09" db="EMBL/GenBank/DDBJ databases">
        <authorList>
            <person name="Sun Q."/>
            <person name="Zhou Y."/>
        </authorList>
    </citation>
    <scope>NUCLEOTIDE SEQUENCE</scope>
    <source>
        <strain evidence="1">CGMCC 1.15958</strain>
    </source>
</reference>
<reference evidence="1" key="1">
    <citation type="journal article" date="2014" name="Int. J. Syst. Evol. Microbiol.">
        <title>Complete genome sequence of Corynebacterium casei LMG S-19264T (=DSM 44701T), isolated from a smear-ripened cheese.</title>
        <authorList>
            <consortium name="US DOE Joint Genome Institute (JGI-PGF)"/>
            <person name="Walter F."/>
            <person name="Albersmeier A."/>
            <person name="Kalinowski J."/>
            <person name="Ruckert C."/>
        </authorList>
    </citation>
    <scope>NUCLEOTIDE SEQUENCE</scope>
    <source>
        <strain evidence="1">CGMCC 1.15958</strain>
    </source>
</reference>
<evidence type="ECO:0000313" key="1">
    <source>
        <dbReference type="EMBL" id="GGD68372.1"/>
    </source>
</evidence>
<evidence type="ECO:0000313" key="2">
    <source>
        <dbReference type="Proteomes" id="UP000609064"/>
    </source>
</evidence>
<sequence>MQLQQAERKKAFIKMALQSCAGGGKSYSALLLAHGLCNNWQKIAVIDAENNSASLYAHLGAYNVLDLQPPFSPERYIQAIQTCIEAEMEVIIIDGISQEWDYIIEEHSKLTGNSFTNWSKFTPRHNAFIQKMLQTKAHIIATIRTKQDYVLNEKNGKMIPEKVGLKGVMRDSTDYEFTLVFDLDVKHYATASKDRTSLFMDLPAFQISQDTGKILAAWCNQGKAQVQEREDTYIEPDALLEQIYACQDVDTLKDLYMSLDVITQKEYNADFSTRKNQLVYVPPQTYSTNGTHRS</sequence>
<comment type="caution">
    <text evidence="1">The sequence shown here is derived from an EMBL/GenBank/DDBJ whole genome shotgun (WGS) entry which is preliminary data.</text>
</comment>
<protein>
    <recommendedName>
        <fullName evidence="3">AAA family ATPase</fullName>
    </recommendedName>
</protein>
<dbReference type="RefSeq" id="WP_188767895.1">
    <property type="nucleotide sequence ID" value="NZ_BMKK01000007.1"/>
</dbReference>
<dbReference type="Proteomes" id="UP000609064">
    <property type="component" value="Unassembled WGS sequence"/>
</dbReference>
<dbReference type="EMBL" id="BMKK01000007">
    <property type="protein sequence ID" value="GGD68372.1"/>
    <property type="molecule type" value="Genomic_DNA"/>
</dbReference>